<gene>
    <name evidence="10" type="primary">pgk</name>
    <name evidence="14" type="ORF">A3F54_03740</name>
</gene>
<comment type="catalytic activity">
    <reaction evidence="1 10 12">
        <text>(2R)-3-phosphoglycerate + ATP = (2R)-3-phospho-glyceroyl phosphate + ADP</text>
        <dbReference type="Rhea" id="RHEA:14801"/>
        <dbReference type="ChEBI" id="CHEBI:30616"/>
        <dbReference type="ChEBI" id="CHEBI:57604"/>
        <dbReference type="ChEBI" id="CHEBI:58272"/>
        <dbReference type="ChEBI" id="CHEBI:456216"/>
        <dbReference type="EC" id="2.7.2.3"/>
    </reaction>
</comment>
<evidence type="ECO:0000256" key="3">
    <source>
        <dbReference type="ARBA" id="ARBA00008982"/>
    </source>
</evidence>
<evidence type="ECO:0000313" key="15">
    <source>
        <dbReference type="Proteomes" id="UP000176952"/>
    </source>
</evidence>
<reference evidence="14 15" key="1">
    <citation type="journal article" date="2016" name="Nat. Commun.">
        <title>Thousands of microbial genomes shed light on interconnected biogeochemical processes in an aquifer system.</title>
        <authorList>
            <person name="Anantharaman K."/>
            <person name="Brown C.T."/>
            <person name="Hug L.A."/>
            <person name="Sharon I."/>
            <person name="Castelle C.J."/>
            <person name="Probst A.J."/>
            <person name="Thomas B.C."/>
            <person name="Singh A."/>
            <person name="Wilkins M.J."/>
            <person name="Karaoz U."/>
            <person name="Brodie E.L."/>
            <person name="Williams K.H."/>
            <person name="Hubbard S.S."/>
            <person name="Banfield J.F."/>
        </authorList>
    </citation>
    <scope>NUCLEOTIDE SEQUENCE [LARGE SCALE GENOMIC DNA]</scope>
</reference>
<keyword evidence="10" id="KW-0963">Cytoplasm</keyword>
<protein>
    <recommendedName>
        <fullName evidence="4 10">Phosphoglycerate kinase</fullName>
        <ecNumber evidence="4 10">2.7.2.3</ecNumber>
    </recommendedName>
</protein>
<dbReference type="EC" id="2.7.2.3" evidence="4 10"/>
<keyword evidence="9 10" id="KW-0324">Glycolysis</keyword>
<feature type="binding site" evidence="10">
    <location>
        <position position="178"/>
    </location>
    <ligand>
        <name>substrate</name>
    </ligand>
</feature>
<comment type="similarity">
    <text evidence="3 10 12">Belongs to the phosphoglycerate kinase family.</text>
</comment>
<comment type="subcellular location">
    <subcellularLocation>
        <location evidence="10">Cytoplasm</location>
    </subcellularLocation>
</comment>
<dbReference type="STRING" id="1798542.A3F54_03740"/>
<dbReference type="Gene3D" id="3.40.50.1260">
    <property type="entry name" value="Phosphoglycerate kinase, N-terminal domain"/>
    <property type="match status" value="2"/>
</dbReference>
<dbReference type="EMBL" id="MHKD01000034">
    <property type="protein sequence ID" value="OGY82290.1"/>
    <property type="molecule type" value="Genomic_DNA"/>
</dbReference>
<evidence type="ECO:0000256" key="10">
    <source>
        <dbReference type="HAMAP-Rule" id="MF_00145"/>
    </source>
</evidence>
<dbReference type="GO" id="GO:0043531">
    <property type="term" value="F:ADP binding"/>
    <property type="evidence" value="ECO:0007669"/>
    <property type="project" value="TreeGrafter"/>
</dbReference>
<feature type="binding site" evidence="10 11">
    <location>
        <begin position="393"/>
        <end position="396"/>
    </location>
    <ligand>
        <name>ATP</name>
        <dbReference type="ChEBI" id="CHEBI:30616"/>
    </ligand>
</feature>
<evidence type="ECO:0000256" key="6">
    <source>
        <dbReference type="ARBA" id="ARBA00022741"/>
    </source>
</evidence>
<dbReference type="SUPFAM" id="SSF53748">
    <property type="entry name" value="Phosphoglycerate kinase"/>
    <property type="match status" value="1"/>
</dbReference>
<evidence type="ECO:0000256" key="2">
    <source>
        <dbReference type="ARBA" id="ARBA00004838"/>
    </source>
</evidence>
<dbReference type="Pfam" id="PF00162">
    <property type="entry name" value="PGK"/>
    <property type="match status" value="1"/>
</dbReference>
<evidence type="ECO:0000256" key="13">
    <source>
        <dbReference type="SAM" id="MobiDB-lite"/>
    </source>
</evidence>
<feature type="binding site" evidence="10">
    <location>
        <position position="63"/>
    </location>
    <ligand>
        <name>substrate</name>
    </ligand>
</feature>
<dbReference type="GO" id="GO:0005524">
    <property type="term" value="F:ATP binding"/>
    <property type="evidence" value="ECO:0007669"/>
    <property type="project" value="UniProtKB-KW"/>
</dbReference>
<evidence type="ECO:0000256" key="5">
    <source>
        <dbReference type="ARBA" id="ARBA00022679"/>
    </source>
</evidence>
<dbReference type="PANTHER" id="PTHR11406">
    <property type="entry name" value="PHOSPHOGLYCERATE KINASE"/>
    <property type="match status" value="1"/>
</dbReference>
<accession>A0A1G2B276</accession>
<keyword evidence="8 10" id="KW-0067">ATP-binding</keyword>
<dbReference type="GO" id="GO:0006096">
    <property type="term" value="P:glycolytic process"/>
    <property type="evidence" value="ECO:0007669"/>
    <property type="project" value="UniProtKB-UniRule"/>
</dbReference>
<dbReference type="AlphaFoldDB" id="A0A1G2B276"/>
<feature type="binding site" evidence="10 11">
    <location>
        <position position="364"/>
    </location>
    <ligand>
        <name>ATP</name>
        <dbReference type="ChEBI" id="CHEBI:30616"/>
    </ligand>
</feature>
<evidence type="ECO:0000256" key="4">
    <source>
        <dbReference type="ARBA" id="ARBA00013061"/>
    </source>
</evidence>
<feature type="compositionally biased region" description="Low complexity" evidence="13">
    <location>
        <begin position="29"/>
        <end position="49"/>
    </location>
</feature>
<keyword evidence="6 10" id="KW-0547">Nucleotide-binding</keyword>
<evidence type="ECO:0000256" key="8">
    <source>
        <dbReference type="ARBA" id="ARBA00022840"/>
    </source>
</evidence>
<comment type="caution">
    <text evidence="14">The sequence shown here is derived from an EMBL/GenBank/DDBJ whole genome shotgun (WGS) entry which is preliminary data.</text>
</comment>
<dbReference type="FunFam" id="3.40.50.1260:FF:000031">
    <property type="entry name" value="Phosphoglycerate kinase 1"/>
    <property type="match status" value="1"/>
</dbReference>
<evidence type="ECO:0000256" key="11">
    <source>
        <dbReference type="PIRSR" id="PIRSR000724-2"/>
    </source>
</evidence>
<dbReference type="PANTHER" id="PTHR11406:SF23">
    <property type="entry name" value="PHOSPHOGLYCERATE KINASE 1, CHLOROPLASTIC-RELATED"/>
    <property type="match status" value="1"/>
</dbReference>
<dbReference type="InterPro" id="IPR036043">
    <property type="entry name" value="Phosphoglycerate_kinase_sf"/>
</dbReference>
<evidence type="ECO:0000256" key="1">
    <source>
        <dbReference type="ARBA" id="ARBA00000642"/>
    </source>
</evidence>
<feature type="binding site" evidence="10">
    <location>
        <position position="145"/>
    </location>
    <ligand>
        <name>substrate</name>
    </ligand>
</feature>
<feature type="binding site" evidence="10">
    <location>
        <begin position="86"/>
        <end position="89"/>
    </location>
    <ligand>
        <name>substrate</name>
    </ligand>
</feature>
<dbReference type="PRINTS" id="PR00477">
    <property type="entry name" value="PHGLYCKINASE"/>
</dbReference>
<dbReference type="Proteomes" id="UP000176952">
    <property type="component" value="Unassembled WGS sequence"/>
</dbReference>
<evidence type="ECO:0000256" key="12">
    <source>
        <dbReference type="RuleBase" id="RU000532"/>
    </source>
</evidence>
<comment type="pathway">
    <text evidence="2 10">Carbohydrate degradation; glycolysis; pyruvate from D-glyceraldehyde 3-phosphate: step 2/5.</text>
</comment>
<comment type="caution">
    <text evidence="10">Lacks conserved residue(s) required for the propagation of feature annotation.</text>
</comment>
<keyword evidence="5 10" id="KW-0808">Transferase</keyword>
<feature type="binding site" evidence="10 11">
    <location>
        <position position="228"/>
    </location>
    <ligand>
        <name>ATP</name>
        <dbReference type="ChEBI" id="CHEBI:30616"/>
    </ligand>
</feature>
<proteinExistence type="inferred from homology"/>
<dbReference type="PIRSF" id="PIRSF000724">
    <property type="entry name" value="Pgk"/>
    <property type="match status" value="1"/>
</dbReference>
<organism evidence="14 15">
    <name type="scientific">Candidatus Kerfeldbacteria bacterium RIFCSPHIGHO2_12_FULL_48_17</name>
    <dbReference type="NCBI Taxonomy" id="1798542"/>
    <lineage>
        <taxon>Bacteria</taxon>
        <taxon>Candidatus Kerfeldiibacteriota</taxon>
    </lineage>
</organism>
<dbReference type="GO" id="GO:0005829">
    <property type="term" value="C:cytosol"/>
    <property type="evidence" value="ECO:0007669"/>
    <property type="project" value="TreeGrafter"/>
</dbReference>
<dbReference type="HAMAP" id="MF_00145">
    <property type="entry name" value="Phosphoglyc_kinase"/>
    <property type="match status" value="1"/>
</dbReference>
<dbReference type="InterPro" id="IPR001576">
    <property type="entry name" value="Phosphoglycerate_kinase"/>
</dbReference>
<comment type="subunit">
    <text evidence="10">Monomer.</text>
</comment>
<feature type="region of interest" description="Disordered" evidence="13">
    <location>
        <begin position="29"/>
        <end position="59"/>
    </location>
</feature>
<name>A0A1G2B276_9BACT</name>
<evidence type="ECO:0000256" key="9">
    <source>
        <dbReference type="ARBA" id="ARBA00023152"/>
    </source>
</evidence>
<dbReference type="InterPro" id="IPR015824">
    <property type="entry name" value="Phosphoglycerate_kinase_N"/>
</dbReference>
<feature type="binding site" evidence="10">
    <location>
        <begin position="21"/>
        <end position="23"/>
    </location>
    <ligand>
        <name>substrate</name>
    </ligand>
</feature>
<keyword evidence="7 10" id="KW-0418">Kinase</keyword>
<dbReference type="GO" id="GO:0006094">
    <property type="term" value="P:gluconeogenesis"/>
    <property type="evidence" value="ECO:0007669"/>
    <property type="project" value="TreeGrafter"/>
</dbReference>
<dbReference type="UniPathway" id="UPA00109">
    <property type="reaction ID" value="UER00185"/>
</dbReference>
<sequence>MKFKSLRDYPIANKRVIMRVDYNITLKKPAASGDTSSADPTTATPSPTGEKPGTPAEVADDTRIRVTVPTIQYLLEQNCSIIILSHFKRPAGQVLEELRLDPMARRLSQLLNHPVTKLNNIRGAEVEAAVQGLKPRDILMLENTRFYPEEETNDAAFAAAIAAYGEVFVFDGFAVAHRDHATVTGIAKLLPTLPGFSVEEEIRGLSLITDNPPQPHVALLGGMKISDKVKVIEALLKRSQAVLIGGALANTFLVAQGKPIGASLAESQELDKKGKKVNPLDVARELLTGAAGKIVLPVDFVAAAELRAGAETKIFDAEGGAEDGTKLPADWMYLDIGPKSTEMFAAKLRAAKSVLWNGPMGAYETPGFDQATKVLAETVAGLRDNGSITVTGGGDTEAAIQHFGLGGRFTYSSTAGGASLKFIAGGKLPILDYLVQ</sequence>
<evidence type="ECO:0000256" key="7">
    <source>
        <dbReference type="ARBA" id="ARBA00022777"/>
    </source>
</evidence>
<evidence type="ECO:0000313" key="14">
    <source>
        <dbReference type="EMBL" id="OGY82290.1"/>
    </source>
</evidence>
<dbReference type="GO" id="GO:0004618">
    <property type="term" value="F:phosphoglycerate kinase activity"/>
    <property type="evidence" value="ECO:0007669"/>
    <property type="project" value="UniProtKB-UniRule"/>
</dbReference>